<organism evidence="1 2">
    <name type="scientific">Phytophthora cactorum</name>
    <dbReference type="NCBI Taxonomy" id="29920"/>
    <lineage>
        <taxon>Eukaryota</taxon>
        <taxon>Sar</taxon>
        <taxon>Stramenopiles</taxon>
        <taxon>Oomycota</taxon>
        <taxon>Peronosporomycetes</taxon>
        <taxon>Peronosporales</taxon>
        <taxon>Peronosporaceae</taxon>
        <taxon>Phytophthora</taxon>
    </lineage>
</organism>
<sequence length="33" mass="3559">MIIFATLYNAVAMILPMWTANSTVNSALTSEIA</sequence>
<feature type="non-terminal residue" evidence="1">
    <location>
        <position position="33"/>
    </location>
</feature>
<comment type="caution">
    <text evidence="1">The sequence shown here is derived from an EMBL/GenBank/DDBJ whole genome shotgun (WGS) entry which is preliminary data.</text>
</comment>
<dbReference type="EMBL" id="RCMG01002761">
    <property type="protein sequence ID" value="KAG2806654.1"/>
    <property type="molecule type" value="Genomic_DNA"/>
</dbReference>
<dbReference type="Proteomes" id="UP000735874">
    <property type="component" value="Unassembled WGS sequence"/>
</dbReference>
<gene>
    <name evidence="1" type="ORF">PC113_g24116</name>
</gene>
<dbReference type="AlphaFoldDB" id="A0A8T0XTE3"/>
<evidence type="ECO:0000313" key="2">
    <source>
        <dbReference type="Proteomes" id="UP000735874"/>
    </source>
</evidence>
<reference evidence="1" key="1">
    <citation type="submission" date="2018-10" db="EMBL/GenBank/DDBJ databases">
        <title>Effector identification in a new, highly contiguous assembly of the strawberry crown rot pathogen Phytophthora cactorum.</title>
        <authorList>
            <person name="Armitage A.D."/>
            <person name="Nellist C.F."/>
            <person name="Bates H."/>
            <person name="Vickerstaff R.J."/>
            <person name="Harrison R.J."/>
        </authorList>
    </citation>
    <scope>NUCLEOTIDE SEQUENCE</scope>
    <source>
        <strain evidence="1">15-7</strain>
    </source>
</reference>
<name>A0A8T0XTE3_9STRA</name>
<accession>A0A8T0XTE3</accession>
<proteinExistence type="predicted"/>
<protein>
    <submittedName>
        <fullName evidence="1">Uncharacterized protein</fullName>
    </submittedName>
</protein>
<evidence type="ECO:0000313" key="1">
    <source>
        <dbReference type="EMBL" id="KAG2806654.1"/>
    </source>
</evidence>